<evidence type="ECO:0000313" key="4">
    <source>
        <dbReference type="Ensembl" id="ENSAPLP00020011336.1"/>
    </source>
</evidence>
<dbReference type="PANTHER" id="PTHR15028:SF6">
    <property type="entry name" value="B-CELL DIFFERENTIATION ANTIGEN CD72"/>
    <property type="match status" value="1"/>
</dbReference>
<dbReference type="SUPFAM" id="SSF56436">
    <property type="entry name" value="C-type lectin-like"/>
    <property type="match status" value="1"/>
</dbReference>
<feature type="coiled-coil region" evidence="1">
    <location>
        <begin position="78"/>
        <end position="154"/>
    </location>
</feature>
<dbReference type="InterPro" id="IPR016186">
    <property type="entry name" value="C-type_lectin-like/link_sf"/>
</dbReference>
<evidence type="ECO:0000256" key="1">
    <source>
        <dbReference type="SAM" id="Coils"/>
    </source>
</evidence>
<evidence type="ECO:0000256" key="3">
    <source>
        <dbReference type="SAM" id="Phobius"/>
    </source>
</evidence>
<feature type="region of interest" description="Disordered" evidence="2">
    <location>
        <begin position="1"/>
        <end position="32"/>
    </location>
</feature>
<evidence type="ECO:0000256" key="2">
    <source>
        <dbReference type="SAM" id="MobiDB-lite"/>
    </source>
</evidence>
<keyword evidence="3" id="KW-0472">Membrane</keyword>
<dbReference type="GO" id="GO:0005886">
    <property type="term" value="C:plasma membrane"/>
    <property type="evidence" value="ECO:0007669"/>
    <property type="project" value="InterPro"/>
</dbReference>
<reference evidence="4" key="2">
    <citation type="submission" date="2025-08" db="UniProtKB">
        <authorList>
            <consortium name="Ensembl"/>
        </authorList>
    </citation>
    <scope>IDENTIFICATION</scope>
</reference>
<proteinExistence type="predicted"/>
<dbReference type="Ensembl" id="ENSAPLT00020012207.1">
    <property type="protein sequence ID" value="ENSAPLP00020011336.1"/>
    <property type="gene ID" value="ENSAPLG00020008360.1"/>
</dbReference>
<dbReference type="AlphaFoldDB" id="A0A8B9SU55"/>
<dbReference type="GO" id="GO:0004888">
    <property type="term" value="F:transmembrane signaling receptor activity"/>
    <property type="evidence" value="ECO:0007669"/>
    <property type="project" value="InterPro"/>
</dbReference>
<protein>
    <recommendedName>
        <fullName evidence="6">B-cell differentiation antigen CD72</fullName>
    </recommendedName>
</protein>
<sequence length="344" mass="37865">MDEADSPYENVAPGPAPVRPAGERTRHSPGRCSRRRCVPAGLLAASLLLLVALVALGTCYWQATRELRDTSLEQAAERGRFSQEARAWEQSLEQARRELAQARAELQRAWREGNSSLLQLGRQEAELARVSGALAGAERELQDVQGRLEAGERAASSLAVPPSPDCCPPGWLLYHGKCLFVSSEKKSWRLSQDDCEGRASRLLLHDERQGWALPPFLLKGSTKYWVKPRTKNAARTEESFGWVSGASCPSAPHPAGPAQGLMLGQGLLWPAWGWQRAGDTVAHATLSPLTCSFPSRYTWLRECALMGSGIVDLTYCYGFYHWVCEQPPKLSNLSEMLSPLLARG</sequence>
<keyword evidence="3" id="KW-0812">Transmembrane</keyword>
<reference evidence="4" key="1">
    <citation type="submission" date="2019-08" db="EMBL/GenBank/DDBJ databases">
        <title>Three high-quality genomes provides insights into domestication of ducks.</title>
        <authorList>
            <person name="Hou Z.C."/>
            <person name="Zhu F."/>
            <person name="Yin Z.T."/>
            <person name="Zhang F."/>
        </authorList>
    </citation>
    <scope>NUCLEOTIDE SEQUENCE [LARGE SCALE GENOMIC DNA]</scope>
</reference>
<feature type="transmembrane region" description="Helical" evidence="3">
    <location>
        <begin position="40"/>
        <end position="63"/>
    </location>
</feature>
<dbReference type="Proteomes" id="UP000694400">
    <property type="component" value="Chromosome Z"/>
</dbReference>
<dbReference type="PANTHER" id="PTHR15028">
    <property type="entry name" value="CD72-RELATED"/>
    <property type="match status" value="1"/>
</dbReference>
<organism evidence="4 5">
    <name type="scientific">Anas platyrhynchos</name>
    <name type="common">Mallard</name>
    <name type="synonym">Anas boschas</name>
    <dbReference type="NCBI Taxonomy" id="8839"/>
    <lineage>
        <taxon>Eukaryota</taxon>
        <taxon>Metazoa</taxon>
        <taxon>Chordata</taxon>
        <taxon>Craniata</taxon>
        <taxon>Vertebrata</taxon>
        <taxon>Euteleostomi</taxon>
        <taxon>Archelosauria</taxon>
        <taxon>Archosauria</taxon>
        <taxon>Dinosauria</taxon>
        <taxon>Saurischia</taxon>
        <taxon>Theropoda</taxon>
        <taxon>Coelurosauria</taxon>
        <taxon>Aves</taxon>
        <taxon>Neognathae</taxon>
        <taxon>Galloanserae</taxon>
        <taxon>Anseriformes</taxon>
        <taxon>Anatidae</taxon>
        <taxon>Anatinae</taxon>
        <taxon>Anas</taxon>
    </lineage>
</organism>
<dbReference type="Gene3D" id="3.10.100.10">
    <property type="entry name" value="Mannose-Binding Protein A, subunit A"/>
    <property type="match status" value="1"/>
</dbReference>
<keyword evidence="3" id="KW-1133">Transmembrane helix</keyword>
<accession>A0A8B9SU55</accession>
<dbReference type="InterPro" id="IPR039689">
    <property type="entry name" value="CD72"/>
</dbReference>
<dbReference type="InterPro" id="IPR016187">
    <property type="entry name" value="CTDL_fold"/>
</dbReference>
<name>A0A8B9SU55_ANAPL</name>
<evidence type="ECO:0008006" key="6">
    <source>
        <dbReference type="Google" id="ProtNLM"/>
    </source>
</evidence>
<reference evidence="4" key="3">
    <citation type="submission" date="2025-09" db="UniProtKB">
        <authorList>
            <consortium name="Ensembl"/>
        </authorList>
    </citation>
    <scope>IDENTIFICATION</scope>
</reference>
<evidence type="ECO:0000313" key="5">
    <source>
        <dbReference type="Proteomes" id="UP000694400"/>
    </source>
</evidence>
<keyword evidence="1" id="KW-0175">Coiled coil</keyword>